<sequence>MTRKDLENINKDKEIIELRMQSEDLINNVESLSDEDFRNEALRIEKEIDDRISVLYQKMKD</sequence>
<dbReference type="OrthoDB" id="997544at2"/>
<comment type="caution">
    <text evidence="1">The sequence shown here is derived from an EMBL/GenBank/DDBJ whole genome shotgun (WGS) entry which is preliminary data.</text>
</comment>
<dbReference type="AlphaFoldDB" id="A0A2V3PTT0"/>
<proteinExistence type="predicted"/>
<dbReference type="EMBL" id="QICL01000001">
    <property type="protein sequence ID" value="PXV69009.1"/>
    <property type="molecule type" value="Genomic_DNA"/>
</dbReference>
<keyword evidence="2" id="KW-1185">Reference proteome</keyword>
<organism evidence="1 2">
    <name type="scientific">Dysgonomonas alginatilytica</name>
    <dbReference type="NCBI Taxonomy" id="1605892"/>
    <lineage>
        <taxon>Bacteria</taxon>
        <taxon>Pseudomonadati</taxon>
        <taxon>Bacteroidota</taxon>
        <taxon>Bacteroidia</taxon>
        <taxon>Bacteroidales</taxon>
        <taxon>Dysgonomonadaceae</taxon>
        <taxon>Dysgonomonas</taxon>
    </lineage>
</organism>
<evidence type="ECO:0000313" key="2">
    <source>
        <dbReference type="Proteomes" id="UP000247973"/>
    </source>
</evidence>
<accession>A0A2V3PTT0</accession>
<dbReference type="RefSeq" id="WP_110308976.1">
    <property type="nucleotide sequence ID" value="NZ_QICL01000001.1"/>
</dbReference>
<dbReference type="Proteomes" id="UP000247973">
    <property type="component" value="Unassembled WGS sequence"/>
</dbReference>
<protein>
    <submittedName>
        <fullName evidence="1">Uncharacterized protein</fullName>
    </submittedName>
</protein>
<gene>
    <name evidence="1" type="ORF">CLV62_101276</name>
</gene>
<name>A0A2V3PTT0_9BACT</name>
<evidence type="ECO:0000313" key="1">
    <source>
        <dbReference type="EMBL" id="PXV69009.1"/>
    </source>
</evidence>
<reference evidence="1 2" key="1">
    <citation type="submission" date="2018-03" db="EMBL/GenBank/DDBJ databases">
        <title>Genomic Encyclopedia of Archaeal and Bacterial Type Strains, Phase II (KMG-II): from individual species to whole genera.</title>
        <authorList>
            <person name="Goeker M."/>
        </authorList>
    </citation>
    <scope>NUCLEOTIDE SEQUENCE [LARGE SCALE GENOMIC DNA]</scope>
    <source>
        <strain evidence="1 2">DSM 100214</strain>
    </source>
</reference>